<dbReference type="RefSeq" id="WP_344794849.1">
    <property type="nucleotide sequence ID" value="NZ_BAABAU010000001.1"/>
</dbReference>
<reference evidence="5" key="1">
    <citation type="journal article" date="2019" name="Int. J. Syst. Evol. Microbiol.">
        <title>The Global Catalogue of Microorganisms (GCM) 10K type strain sequencing project: providing services to taxonomists for standard genome sequencing and annotation.</title>
        <authorList>
            <consortium name="The Broad Institute Genomics Platform"/>
            <consortium name="The Broad Institute Genome Sequencing Center for Infectious Disease"/>
            <person name="Wu L."/>
            <person name="Ma J."/>
        </authorList>
    </citation>
    <scope>NUCLEOTIDE SEQUENCE [LARGE SCALE GENOMIC DNA]</scope>
    <source>
        <strain evidence="5">JCM 17442</strain>
    </source>
</reference>
<dbReference type="InterPro" id="IPR011032">
    <property type="entry name" value="GroES-like_sf"/>
</dbReference>
<dbReference type="SUPFAM" id="SSF51735">
    <property type="entry name" value="NAD(P)-binding Rossmann-fold domains"/>
    <property type="match status" value="1"/>
</dbReference>
<dbReference type="Pfam" id="PF08240">
    <property type="entry name" value="ADH_N"/>
    <property type="match status" value="1"/>
</dbReference>
<keyword evidence="5" id="KW-1185">Reference proteome</keyword>
<evidence type="ECO:0000313" key="5">
    <source>
        <dbReference type="Proteomes" id="UP001501594"/>
    </source>
</evidence>
<dbReference type="SMART" id="SM00829">
    <property type="entry name" value="PKS_ER"/>
    <property type="match status" value="1"/>
</dbReference>
<dbReference type="EMBL" id="BAABAU010000001">
    <property type="protein sequence ID" value="GAA4266005.1"/>
    <property type="molecule type" value="Genomic_DNA"/>
</dbReference>
<evidence type="ECO:0000259" key="3">
    <source>
        <dbReference type="SMART" id="SM00829"/>
    </source>
</evidence>
<name>A0ABP8E1X0_9MICO</name>
<proteinExistence type="predicted"/>
<gene>
    <name evidence="4" type="ORF">GCM10022256_16170</name>
</gene>
<dbReference type="Pfam" id="PF00107">
    <property type="entry name" value="ADH_zinc_N"/>
    <property type="match status" value="1"/>
</dbReference>
<feature type="domain" description="Enoyl reductase (ER)" evidence="3">
    <location>
        <begin position="13"/>
        <end position="316"/>
    </location>
</feature>
<dbReference type="InterPro" id="IPR013149">
    <property type="entry name" value="ADH-like_C"/>
</dbReference>
<sequence length="321" mass="33514">MKAIEISEYGTPGDVLKVVELEEPAEPGAGQVLVQTLFSPVNHHDLFFIQGYLAPRDLPTVPGNEGVGRVLQLGEGVDGVAVGDLVIIPLMTGAWRERLLLSAEGLFPLPDVDPRQLSMLGSNTPTAGLMLSEYADVKPGDWVVQDAASGGVGLNVVAIAKLRGIKTINFVRREDAIEVVRAAGGDVVLIDHPGAADEVREATGGAPVKVAIDSVGGSVAQTMLDLLEPGAGFVFYGNASGEAVDPEADSVKSKNITVSGIFVGAYDNVSKVVPVIKEAAPLVESGDLRAPIEAVYPLSEITAAVEHVERGGKILIQVSEE</sequence>
<keyword evidence="2" id="KW-0560">Oxidoreductase</keyword>
<dbReference type="Gene3D" id="3.90.180.10">
    <property type="entry name" value="Medium-chain alcohol dehydrogenases, catalytic domain"/>
    <property type="match status" value="1"/>
</dbReference>
<comment type="caution">
    <text evidence="4">The sequence shown here is derived from an EMBL/GenBank/DDBJ whole genome shotgun (WGS) entry which is preliminary data.</text>
</comment>
<dbReference type="InterPro" id="IPR013154">
    <property type="entry name" value="ADH-like_N"/>
</dbReference>
<protein>
    <submittedName>
        <fullName evidence="4">Zinc-dependent alcohol dehydrogenase family protein</fullName>
    </submittedName>
</protein>
<accession>A0ABP8E1X0</accession>
<dbReference type="Proteomes" id="UP001501594">
    <property type="component" value="Unassembled WGS sequence"/>
</dbReference>
<dbReference type="SUPFAM" id="SSF50129">
    <property type="entry name" value="GroES-like"/>
    <property type="match status" value="1"/>
</dbReference>
<dbReference type="PANTHER" id="PTHR48106:SF2">
    <property type="entry name" value="ZN2+-BINDING DEHYDROGENASE"/>
    <property type="match status" value="1"/>
</dbReference>
<dbReference type="InterPro" id="IPR020843">
    <property type="entry name" value="ER"/>
</dbReference>
<dbReference type="Gene3D" id="3.40.50.720">
    <property type="entry name" value="NAD(P)-binding Rossmann-like Domain"/>
    <property type="match status" value="1"/>
</dbReference>
<dbReference type="InterPro" id="IPR036291">
    <property type="entry name" value="NAD(P)-bd_dom_sf"/>
</dbReference>
<evidence type="ECO:0000256" key="2">
    <source>
        <dbReference type="ARBA" id="ARBA00023002"/>
    </source>
</evidence>
<organism evidence="4 5">
    <name type="scientific">Frondihabitans peucedani</name>
    <dbReference type="NCBI Taxonomy" id="598626"/>
    <lineage>
        <taxon>Bacteria</taxon>
        <taxon>Bacillati</taxon>
        <taxon>Actinomycetota</taxon>
        <taxon>Actinomycetes</taxon>
        <taxon>Micrococcales</taxon>
        <taxon>Microbacteriaceae</taxon>
        <taxon>Frondihabitans</taxon>
    </lineage>
</organism>
<keyword evidence="1" id="KW-0521">NADP</keyword>
<evidence type="ECO:0000313" key="4">
    <source>
        <dbReference type="EMBL" id="GAA4266005.1"/>
    </source>
</evidence>
<dbReference type="PANTHER" id="PTHR48106">
    <property type="entry name" value="QUINONE OXIDOREDUCTASE PIG3-RELATED"/>
    <property type="match status" value="1"/>
</dbReference>
<evidence type="ECO:0000256" key="1">
    <source>
        <dbReference type="ARBA" id="ARBA00022857"/>
    </source>
</evidence>
<dbReference type="CDD" id="cd05282">
    <property type="entry name" value="ETR_like"/>
    <property type="match status" value="1"/>
</dbReference>